<sequence length="241" mass="27375">MTPHYLHHPHQGNSLSFFSDYHDQMNRFLANEIFDDELYAFDTDKSAPVILDGGANIGLSILYFKRRYPQARIVAYEPEPAYVHLAHANVALHALTDVEIRAQALGRQDGPRAFYGFSAPGMEIPVASLYPNARANRPLTVQGADVLRVVNELGDIDLIKLDIEGGECDIVERLAEGQALRKARHYVVEYHRWVPQTRSQDEFIRIFEQQGFSTQILQDNDIHPDFPDISGNAVIRFSRQD</sequence>
<comment type="caution">
    <text evidence="2">The sequence shown here is derived from an EMBL/GenBank/DDBJ whole genome shotgun (WGS) entry which is preliminary data.</text>
</comment>
<dbReference type="RefSeq" id="WP_246947557.1">
    <property type="nucleotide sequence ID" value="NZ_JALKII010000001.1"/>
</dbReference>
<dbReference type="InterPro" id="IPR006342">
    <property type="entry name" value="FkbM_mtfrase"/>
</dbReference>
<dbReference type="Gene3D" id="3.40.50.150">
    <property type="entry name" value="Vaccinia Virus protein VP39"/>
    <property type="match status" value="1"/>
</dbReference>
<keyword evidence="2" id="KW-0808">Transferase</keyword>
<feature type="domain" description="Methyltransferase FkbM" evidence="1">
    <location>
        <begin position="52"/>
        <end position="212"/>
    </location>
</feature>
<gene>
    <name evidence="2" type="ORF">MU846_01535</name>
</gene>
<dbReference type="GO" id="GO:0032259">
    <property type="term" value="P:methylation"/>
    <property type="evidence" value="ECO:0007669"/>
    <property type="project" value="UniProtKB-KW"/>
</dbReference>
<accession>A0ABT0E3J1</accession>
<dbReference type="NCBIfam" id="TIGR01444">
    <property type="entry name" value="fkbM_fam"/>
    <property type="match status" value="1"/>
</dbReference>
<organism evidence="2 3">
    <name type="scientific">Alcanivorax quisquiliarum</name>
    <dbReference type="NCBI Taxonomy" id="2933565"/>
    <lineage>
        <taxon>Bacteria</taxon>
        <taxon>Pseudomonadati</taxon>
        <taxon>Pseudomonadota</taxon>
        <taxon>Gammaproteobacteria</taxon>
        <taxon>Oceanospirillales</taxon>
        <taxon>Alcanivoracaceae</taxon>
        <taxon>Alcanivorax</taxon>
    </lineage>
</organism>
<keyword evidence="3" id="KW-1185">Reference proteome</keyword>
<evidence type="ECO:0000313" key="3">
    <source>
        <dbReference type="Proteomes" id="UP001165524"/>
    </source>
</evidence>
<dbReference type="Pfam" id="PF05050">
    <property type="entry name" value="Methyltransf_21"/>
    <property type="match status" value="1"/>
</dbReference>
<dbReference type="SUPFAM" id="SSF53335">
    <property type="entry name" value="S-adenosyl-L-methionine-dependent methyltransferases"/>
    <property type="match status" value="1"/>
</dbReference>
<evidence type="ECO:0000259" key="1">
    <source>
        <dbReference type="Pfam" id="PF05050"/>
    </source>
</evidence>
<dbReference type="InterPro" id="IPR029063">
    <property type="entry name" value="SAM-dependent_MTases_sf"/>
</dbReference>
<dbReference type="EMBL" id="JALKII010000001">
    <property type="protein sequence ID" value="MCK0536387.1"/>
    <property type="molecule type" value="Genomic_DNA"/>
</dbReference>
<reference evidence="2" key="1">
    <citation type="submission" date="2022-04" db="EMBL/GenBank/DDBJ databases">
        <title>Alcanivorax sp. CY1518 draft genome sequence.</title>
        <authorList>
            <person name="Zhao G."/>
            <person name="An M."/>
        </authorList>
    </citation>
    <scope>NUCLEOTIDE SEQUENCE</scope>
    <source>
        <strain evidence="2">CY1518</strain>
    </source>
</reference>
<evidence type="ECO:0000313" key="2">
    <source>
        <dbReference type="EMBL" id="MCK0536387.1"/>
    </source>
</evidence>
<dbReference type="Proteomes" id="UP001165524">
    <property type="component" value="Unassembled WGS sequence"/>
</dbReference>
<dbReference type="InterPro" id="IPR052514">
    <property type="entry name" value="SAM-dependent_MTase"/>
</dbReference>
<protein>
    <submittedName>
        <fullName evidence="2">FkbM family methyltransferase</fullName>
    </submittedName>
</protein>
<dbReference type="PANTHER" id="PTHR34203">
    <property type="entry name" value="METHYLTRANSFERASE, FKBM FAMILY PROTEIN"/>
    <property type="match status" value="1"/>
</dbReference>
<keyword evidence="2" id="KW-0489">Methyltransferase</keyword>
<dbReference type="PANTHER" id="PTHR34203:SF15">
    <property type="entry name" value="SLL1173 PROTEIN"/>
    <property type="match status" value="1"/>
</dbReference>
<name>A0ABT0E3J1_9GAMM</name>
<dbReference type="GO" id="GO:0008168">
    <property type="term" value="F:methyltransferase activity"/>
    <property type="evidence" value="ECO:0007669"/>
    <property type="project" value="UniProtKB-KW"/>
</dbReference>
<proteinExistence type="predicted"/>